<dbReference type="EMBL" id="JAGSOG010000260">
    <property type="protein sequence ID" value="MBR7838134.1"/>
    <property type="molecule type" value="Genomic_DNA"/>
</dbReference>
<evidence type="ECO:0000313" key="6">
    <source>
        <dbReference type="EMBL" id="MBR7838134.1"/>
    </source>
</evidence>
<dbReference type="NCBIfam" id="TIGR01643">
    <property type="entry name" value="YD_repeat_2x"/>
    <property type="match status" value="13"/>
</dbReference>
<dbReference type="PANTHER" id="PTHR32305:SF15">
    <property type="entry name" value="PROTEIN RHSA-RELATED"/>
    <property type="match status" value="1"/>
</dbReference>
<dbReference type="InterPro" id="IPR006530">
    <property type="entry name" value="YD"/>
</dbReference>
<dbReference type="InterPro" id="IPR050708">
    <property type="entry name" value="T6SS_VgrG/RHS"/>
</dbReference>
<evidence type="ECO:0000259" key="3">
    <source>
        <dbReference type="Pfam" id="PF03527"/>
    </source>
</evidence>
<feature type="domain" description="Teneurin-like YD-shell" evidence="5">
    <location>
        <begin position="633"/>
        <end position="787"/>
    </location>
</feature>
<dbReference type="Pfam" id="PF05593">
    <property type="entry name" value="RHS_repeat"/>
    <property type="match status" value="5"/>
</dbReference>
<dbReference type="Proteomes" id="UP000675781">
    <property type="component" value="Unassembled WGS sequence"/>
</dbReference>
<comment type="caution">
    <text evidence="6">The sequence shown here is derived from an EMBL/GenBank/DDBJ whole genome shotgun (WGS) entry which is preliminary data.</text>
</comment>
<feature type="domain" description="RHS protein conserved region" evidence="3">
    <location>
        <begin position="1072"/>
        <end position="1100"/>
    </location>
</feature>
<evidence type="ECO:0000259" key="5">
    <source>
        <dbReference type="Pfam" id="PF25023"/>
    </source>
</evidence>
<feature type="domain" description="DUF6531" evidence="4">
    <location>
        <begin position="130"/>
        <end position="201"/>
    </location>
</feature>
<evidence type="ECO:0000259" key="4">
    <source>
        <dbReference type="Pfam" id="PF20148"/>
    </source>
</evidence>
<feature type="region of interest" description="Disordered" evidence="2">
    <location>
        <begin position="31"/>
        <end position="132"/>
    </location>
</feature>
<dbReference type="InterPro" id="IPR045351">
    <property type="entry name" value="DUF6531"/>
</dbReference>
<evidence type="ECO:0000256" key="2">
    <source>
        <dbReference type="SAM" id="MobiDB-lite"/>
    </source>
</evidence>
<evidence type="ECO:0000313" key="7">
    <source>
        <dbReference type="Proteomes" id="UP000675781"/>
    </source>
</evidence>
<organism evidence="6 7">
    <name type="scientific">Actinospica durhamensis</name>
    <dbReference type="NCBI Taxonomy" id="1508375"/>
    <lineage>
        <taxon>Bacteria</taxon>
        <taxon>Bacillati</taxon>
        <taxon>Actinomycetota</taxon>
        <taxon>Actinomycetes</taxon>
        <taxon>Catenulisporales</taxon>
        <taxon>Actinospicaceae</taxon>
        <taxon>Actinospica</taxon>
    </lineage>
</organism>
<reference evidence="6" key="1">
    <citation type="submission" date="2021-04" db="EMBL/GenBank/DDBJ databases">
        <title>Genome based classification of Actinospica acidithermotolerans sp. nov., an actinobacterium isolated from an Indonesian hot spring.</title>
        <authorList>
            <person name="Kusuma A.B."/>
            <person name="Putra K.E."/>
            <person name="Nafisah S."/>
            <person name="Loh J."/>
            <person name="Nouioui I."/>
            <person name="Goodfellow M."/>
        </authorList>
    </citation>
    <scope>NUCLEOTIDE SEQUENCE</scope>
    <source>
        <strain evidence="6">CSCA 57</strain>
    </source>
</reference>
<feature type="compositionally biased region" description="Polar residues" evidence="2">
    <location>
        <begin position="52"/>
        <end position="76"/>
    </location>
</feature>
<proteinExistence type="predicted"/>
<dbReference type="InterPro" id="IPR001826">
    <property type="entry name" value="RHS"/>
</dbReference>
<gene>
    <name evidence="6" type="ORF">KDL01_32985</name>
</gene>
<accession>A0A941EZK0</accession>
<dbReference type="PANTHER" id="PTHR32305">
    <property type="match status" value="1"/>
</dbReference>
<protein>
    <submittedName>
        <fullName evidence="6">RHS repeat protein</fullName>
    </submittedName>
</protein>
<dbReference type="InterPro" id="IPR056823">
    <property type="entry name" value="TEN-like_YD-shell"/>
</dbReference>
<dbReference type="Pfam" id="PF25023">
    <property type="entry name" value="TEN_YD-shell"/>
    <property type="match status" value="1"/>
</dbReference>
<dbReference type="Pfam" id="PF20148">
    <property type="entry name" value="DUF6531"/>
    <property type="match status" value="1"/>
</dbReference>
<sequence length="1328" mass="144018">MAGRFSAELAEQAGVQIGEAGARGAEAMSENLLGKVADTEEQNLENTLEQEAQTAQSVTQVGQQLDGTADQTASTIDTSAGGAADSSAGSAADASADTSASTLASDEGSLGGENPVDESTPPGGRTTGSDPIDLATGEMVLVQRDLALPGLLKLVFERVHVSGYRHGRWFGRSWASTLDQRVEVDGPCVRYAGPDGVVLHYPVPSDELPDVLPEEGARWPLAWDRAADEIRIEQPELGRTLHFPAPVRGRRTRPLGAVSDRNGNRAVFSYDADGVPTDVHHPGGYHVAVESAWTRHGFRIQGLHLTGHGQDPDARIATFDYDALGRLTDVTDAAGRLVLFEYDRDERITRWTDRGQSYRYVYGQDGRVIHTEGTDGFLSADFAYDPAARTTTMTDALGHATVYHWNERHQVVQSVDALGGVTRTEQDRYGRLREHVDPLGRVTRITWDERGDPVRIEHADGAATVLEYNALRRPTTVTGSDGGVWHYAYDERGNLLSQRDPSGAQSAYQYGEFGQVLAVTDALGRVTRFETDRAGLSVAVTDPLGATIRASRDGLGRISTVIDPLGATTGIEWTVAGRPLRRLAADGTLEEWVYDEAGQLTEHRGPAGATTLLEYGPFGRVTARTDPSGARYEFGYDAELRLSSVTNGRGAAWRYAYDARGALVRETDFNDRVTRYRHDAAGQLIERTNGAGQSTTLVRDVAGRVLERRTTDAVYRFTYDGAGRIDTATGPEGAVSYVRDALGRVLRETAHGRSVSYAYDAVGRRVGRVTPAGVASQWAYDEAGRPAALDTGAGALAFQHDPAGREVNRILGPGAALSQSFDPVGRLSGQAIWAYEAPAPGPDGHQDTAQVGEYRSVQQRSYTYRADGALLEIGDALRGSRQYAVDGAGRVTGVDAATWTEAYAYDAMGNLAAASWPGDHAESAPEAREITGTLTRRAGRTTYEHDAQGRVVRATRRTLSGQARVWTYSWDAEDRLIRVVKPDGIVWRYTYDAVGRRVAKQRLAQDGGVAEETLFSWEGTRLAEQTSVGPGRGPVTLVWDYEPGTYRPVAQTRLSRAADAPQEEIDRTFHAIVTDLVGTPTELVSPHGEIVWQATTNLWGGPLGPGGSGGDAGSAETTVECPLRFPGQYHDAETGLNYNYFRYYDPRAGHYLSADPLGLVPAPNDHAYVANPLRAADPLGLDPQDSFQDSPSNDNVTTVYRYGDRTNPYELQPKLASAPPDVQAKVASDMQDPAWAAQRAEDHMQGDTVNTPFISVAGDYHAAAATTDPWLHDITRQVPDMATFRVPTDRLVMPNNPLSISETEMLFNGNDLSNYLVKWEANPYRGKP</sequence>
<dbReference type="InterPro" id="IPR022385">
    <property type="entry name" value="Rhs_assc_core"/>
</dbReference>
<feature type="compositionally biased region" description="Low complexity" evidence="2">
    <location>
        <begin position="77"/>
        <end position="106"/>
    </location>
</feature>
<keyword evidence="7" id="KW-1185">Reference proteome</keyword>
<dbReference type="Pfam" id="PF03527">
    <property type="entry name" value="RHS"/>
    <property type="match status" value="1"/>
</dbReference>
<dbReference type="RefSeq" id="WP_212532595.1">
    <property type="nucleotide sequence ID" value="NZ_JAGSOG010000260.1"/>
</dbReference>
<dbReference type="InterPro" id="IPR031325">
    <property type="entry name" value="RHS_repeat"/>
</dbReference>
<evidence type="ECO:0000256" key="1">
    <source>
        <dbReference type="ARBA" id="ARBA00022737"/>
    </source>
</evidence>
<name>A0A941EZK0_9ACTN</name>
<keyword evidence="1" id="KW-0677">Repeat</keyword>
<dbReference type="Gene3D" id="2.180.10.10">
    <property type="entry name" value="RHS repeat-associated core"/>
    <property type="match status" value="3"/>
</dbReference>
<dbReference type="NCBIfam" id="TIGR03696">
    <property type="entry name" value="Rhs_assc_core"/>
    <property type="match status" value="1"/>
</dbReference>